<dbReference type="GO" id="GO:0004386">
    <property type="term" value="F:helicase activity"/>
    <property type="evidence" value="ECO:0007669"/>
    <property type="project" value="InterPro"/>
</dbReference>
<dbReference type="CDD" id="cd18808">
    <property type="entry name" value="SF1_C_Upf1"/>
    <property type="match status" value="1"/>
</dbReference>
<dbReference type="Pfam" id="PF13086">
    <property type="entry name" value="AAA_11"/>
    <property type="match status" value="1"/>
</dbReference>
<feature type="domain" description="Protein kinase" evidence="2">
    <location>
        <begin position="129"/>
        <end position="372"/>
    </location>
</feature>
<reference evidence="3" key="2">
    <citation type="journal article" date="2024" name="Toxins">
        <title>Genome Sequence Analysis of Native Xenorhabdus Strains Isolated from Entomopathogenic Nematodes in Argentina.</title>
        <authorList>
            <person name="Palma L."/>
            <person name="Frizzo L."/>
            <person name="Kaiser S."/>
            <person name="Berry C."/>
            <person name="Caballero P."/>
            <person name="Bode H.B."/>
            <person name="Del Valle E.E."/>
        </authorList>
    </citation>
    <scope>NUCLEOTIDE SEQUENCE</scope>
    <source>
        <strain evidence="3">M</strain>
    </source>
</reference>
<dbReference type="Pfam" id="PF18741">
    <property type="entry name" value="MTES_1575"/>
    <property type="match status" value="1"/>
</dbReference>
<dbReference type="Pfam" id="PF00069">
    <property type="entry name" value="Pkinase"/>
    <property type="match status" value="1"/>
</dbReference>
<dbReference type="GO" id="GO:0005524">
    <property type="term" value="F:ATP binding"/>
    <property type="evidence" value="ECO:0007669"/>
    <property type="project" value="InterPro"/>
</dbReference>
<evidence type="ECO:0000256" key="1">
    <source>
        <dbReference type="SAM" id="MobiDB-lite"/>
    </source>
</evidence>
<dbReference type="InterPro" id="IPR027417">
    <property type="entry name" value="P-loop_NTPase"/>
</dbReference>
<dbReference type="Pfam" id="PF13087">
    <property type="entry name" value="AAA_12"/>
    <property type="match status" value="1"/>
</dbReference>
<dbReference type="SMART" id="SM00220">
    <property type="entry name" value="S_TKc"/>
    <property type="match status" value="1"/>
</dbReference>
<dbReference type="PROSITE" id="PS50011">
    <property type="entry name" value="PROTEIN_KINASE_DOM"/>
    <property type="match status" value="1"/>
</dbReference>
<reference evidence="3" key="1">
    <citation type="submission" date="2020-09" db="EMBL/GenBank/DDBJ databases">
        <authorList>
            <person name="Palma L."/>
            <person name="Caballero P."/>
            <person name="Berry C."/>
            <person name="Del Valle E."/>
        </authorList>
    </citation>
    <scope>NUCLEOTIDE SEQUENCE</scope>
    <source>
        <strain evidence="3">M</strain>
    </source>
</reference>
<dbReference type="EMBL" id="JACXBF010000216">
    <property type="protein sequence ID" value="MBD2800776.1"/>
    <property type="molecule type" value="Genomic_DNA"/>
</dbReference>
<name>A0AAW3YTX4_9GAMM</name>
<evidence type="ECO:0000259" key="2">
    <source>
        <dbReference type="PROSITE" id="PS50011"/>
    </source>
</evidence>
<dbReference type="InterPro" id="IPR045055">
    <property type="entry name" value="DNA2/NAM7-like"/>
</dbReference>
<gene>
    <name evidence="3" type="ORF">ID854_10005</name>
</gene>
<dbReference type="InterPro" id="IPR041679">
    <property type="entry name" value="DNA2/NAM7-like_C"/>
</dbReference>
<dbReference type="SUPFAM" id="SSF56112">
    <property type="entry name" value="Protein kinase-like (PK-like)"/>
    <property type="match status" value="1"/>
</dbReference>
<dbReference type="PANTHER" id="PTHR10887">
    <property type="entry name" value="DNA2/NAM7 HELICASE FAMILY"/>
    <property type="match status" value="1"/>
</dbReference>
<dbReference type="Gene3D" id="3.40.50.300">
    <property type="entry name" value="P-loop containing nucleotide triphosphate hydrolases"/>
    <property type="match status" value="3"/>
</dbReference>
<dbReference type="InterPro" id="IPR000719">
    <property type="entry name" value="Prot_kinase_dom"/>
</dbReference>
<dbReference type="GO" id="GO:0004672">
    <property type="term" value="F:protein kinase activity"/>
    <property type="evidence" value="ECO:0007669"/>
    <property type="project" value="InterPro"/>
</dbReference>
<comment type="caution">
    <text evidence="3">The sequence shown here is derived from an EMBL/GenBank/DDBJ whole genome shotgun (WGS) entry which is preliminary data.</text>
</comment>
<dbReference type="Proteomes" id="UP001193920">
    <property type="component" value="Unassembled WGS sequence"/>
</dbReference>
<dbReference type="InterPro" id="IPR025103">
    <property type="entry name" value="DUF4011"/>
</dbReference>
<organism evidence="3">
    <name type="scientific">Xenorhabdus szentirmaii</name>
    <dbReference type="NCBI Taxonomy" id="290112"/>
    <lineage>
        <taxon>Bacteria</taxon>
        <taxon>Pseudomonadati</taxon>
        <taxon>Pseudomonadota</taxon>
        <taxon>Gammaproteobacteria</taxon>
        <taxon>Enterobacterales</taxon>
        <taxon>Morganellaceae</taxon>
        <taxon>Xenorhabdus</taxon>
    </lineage>
</organism>
<accession>A0AAW3YTX4</accession>
<dbReference type="Gene3D" id="1.10.510.10">
    <property type="entry name" value="Transferase(Phosphotransferase) domain 1"/>
    <property type="match status" value="1"/>
</dbReference>
<dbReference type="InterPro" id="IPR049468">
    <property type="entry name" value="Restrct_endonuc-II-like_dom"/>
</dbReference>
<dbReference type="SUPFAM" id="SSF52540">
    <property type="entry name" value="P-loop containing nucleoside triphosphate hydrolases"/>
    <property type="match status" value="1"/>
</dbReference>
<feature type="region of interest" description="Disordered" evidence="1">
    <location>
        <begin position="1720"/>
        <end position="1745"/>
    </location>
</feature>
<evidence type="ECO:0000313" key="3">
    <source>
        <dbReference type="EMBL" id="MBD2800776.1"/>
    </source>
</evidence>
<dbReference type="InterPro" id="IPR041677">
    <property type="entry name" value="DNA2/NAM7_AAA_11"/>
</dbReference>
<dbReference type="InterPro" id="IPR047187">
    <property type="entry name" value="SF1_C_Upf1"/>
</dbReference>
<sequence>MAMMRFCPHCQTERPLTEIFCEGHINTRPCGWDLSSELIRQSGWRPQLPASTPIGTPAEMAGSPAVEATEAQVQAHIYVCMNGHQMEEDDLICLQCGADAAEFSIENSTDYVQDATVPPPEAIMVGNWLLGERINGSDSPRERYHATHKETGQQGVVTLYQLGEEPDQSVYEVFHLLPKNHVPELLETGRHLARSWHVTEPISGGSLEAFIARGDDWQQQEIPQLIREIGQALAVFAEHGLRHRDLRPAHLMIRQRSPLDIVIIELGSACLSEFDLEAVSSLDISRYSAPEILAGGVSAASDWWSLGIILLEQLTQGRCFEQVHTNAFLIQIMTYGVIIPDDLDENIRILLRGLLTRDRKRRWQWPEVSAWLDGRPVSAVPEDRDLQQPKHGQQLMLAGVEYSQPIQFALKAAEFAQWDEALSLLMRGELLSWLAGMSHYESIHPSLRLFTEIPEMDGNLRLMLALKVLNPDMPFIYRGEIITPSWLLEHADIGYQLINDPVTELLRQIDPEHWLVQLYYRQQQIRNRAESLEIALNENTLKIYLLMTSRSQLIARRQAHHQLFPDTYHGGLRALIDRQDPQNEELILLLSADIDQFIARQTLLDEAAKLARHYRINTFEWTTAEALLQLPRLALYQQLKEKIGGFCRCGIADIDEWAEQFLLTQRLPLEQVVVMLSIAADQWVVPEKQRYVQQVMQFFTRKITANTQRGSLVRMRLTSSAGRIDLTELNAVQKNAQDLLQHVINRPKNAIAIDSQTLLQKPEVNDRLRVLLSQTELYQRDTGINGMYLGFPFLLIHTQPSQMKPRIAPLFLWPVNLLMNAGVRGVARLQFDGKRGAVRLNPALASFNGISSVNIPSVNIPSVKEWQAILDQLLAHAGVTVDSVMEKLSTVMPVTARQLSALPSDAEIEENNASLCCSAVLFHTSFIGQAIGKDLQQIAGLPVENTALEKALGLAEPNVSGLLPLKAEERYFVSESDPSQETVVAAARQNQGLLIEGPPGTGKSQTIVNLIADTIGRQKTALVICQKPAALEVVYKRLIASGLMNRIVFVHQSQKGRDIVQSVRSQIESVFLQKKHDTQTQNSAKATNNIKAKNWVRQRDIAAQRIGKYETQLDNYYNGLHQHHEAAGCSYRELMASLIALQRDNAEFCLDLPQLQPLFTLSNATEATAIIDDIVQAAPVWLLAGYEGSPLSQLHSFSADSDSCHRFNQYFAGFRQTEAVREQVLAQPHTQITIETLSHHQVALAACKTAFTSLSSRAWQQFACWLPLFCNEKGPRLRGQQIINQLEALIMRLQQVDISLCDPRLFHLLAGCESSILAELSQALKEKQQKSFWLFLNPFYYARQRKLNTFFAVHGINNNPGQHTTFSHSISAEQTCRLIRNELNQQYQQLELGEFAEPDAFLLLQELENTTDNLRRIADLAQYVIDYPQPSHLFSAICEGQHAGFEQQCLEIEAAITRTQVQEKSCTALSMLTPYLSSQTQHRFARAIKHQMPLSDDLAVIAAALPTLKPYLQFQALSEHFGETHWEILRLFRAYTDELSQLDDTALRQTFGKTLQYYYYLSLKASFEHQFPVLSIEPDALDQHVQQLESALTDLQMFNREVLNQELDHQQIGLKREWEEITRLTGKRVRRLREFIEEGETLGLMHLRPVWLMTPDVASQVLPLRAGFFDTVLYDEASQMPIEYALPTLYRGKQMIVSGDDKQMPPSRFFSGSFSDFSDDGLPSHGNPNTNEDDGEGNDAFGQQQEKKHNEWNYRRIGECPDLLHLARAVLPVYTLDIHYRSVYRDLINFSNHAFYERRLNIPAQHSEKIRSQVKPLSLEMVNGTYSNQTNPDEARAIVLRLAEIWLAPFEHRPSVGIVTFNQKQAQLIHHLLIERTETDAGFHRAYMQETQRQMQGEDMSLFVKNVENVQGDERDVILFSTTFGRNKQGTFRRNFGVLGQAGGERRLNVAITRARRQVIIFSSMPLDEISDLFSTRRKPEIPRDFIQGYLLFAHNLTTGQNEHNQVLLNKMCRTDTGLRDRPQSNDGFVQSVVDFLQQQGWQIAEVQQAGVFYFDCMIEDKHSGRYIIGIECDMPHHSLLKQARAREIWRASVLKQVVPARYRISVTEWFHQPDIARQKLAAAITQAFSMHNR</sequence>
<proteinExistence type="predicted"/>
<dbReference type="Pfam" id="PF13195">
    <property type="entry name" value="DUF4011"/>
    <property type="match status" value="1"/>
</dbReference>
<dbReference type="InterPro" id="IPR011009">
    <property type="entry name" value="Kinase-like_dom_sf"/>
</dbReference>
<protein>
    <submittedName>
        <fullName evidence="3">DUF4011 domain-containing protein</fullName>
    </submittedName>
</protein>
<dbReference type="PANTHER" id="PTHR10887:SF495">
    <property type="entry name" value="HELICASE SENATAXIN ISOFORM X1-RELATED"/>
    <property type="match status" value="1"/>
</dbReference>